<evidence type="ECO:0000313" key="1">
    <source>
        <dbReference type="EMBL" id="GIF89054.1"/>
    </source>
</evidence>
<reference evidence="1 2" key="1">
    <citation type="submission" date="2021-01" db="EMBL/GenBank/DDBJ databases">
        <title>Whole genome shotgun sequence of Catellatospora chokoriensis NBRC 107358.</title>
        <authorList>
            <person name="Komaki H."/>
            <person name="Tamura T."/>
        </authorList>
    </citation>
    <scope>NUCLEOTIDE SEQUENCE [LARGE SCALE GENOMIC DNA]</scope>
    <source>
        <strain evidence="1 2">NBRC 107358</strain>
    </source>
</reference>
<name>A0A8J3JV28_9ACTN</name>
<dbReference type="AlphaFoldDB" id="A0A8J3JV28"/>
<dbReference type="EMBL" id="BONG01000012">
    <property type="protein sequence ID" value="GIF89054.1"/>
    <property type="molecule type" value="Genomic_DNA"/>
</dbReference>
<evidence type="ECO:0000313" key="2">
    <source>
        <dbReference type="Proteomes" id="UP000619293"/>
    </source>
</evidence>
<dbReference type="RefSeq" id="WP_191840217.1">
    <property type="nucleotide sequence ID" value="NZ_BAAALB010000002.1"/>
</dbReference>
<comment type="caution">
    <text evidence="1">The sequence shown here is derived from an EMBL/GenBank/DDBJ whole genome shotgun (WGS) entry which is preliminary data.</text>
</comment>
<keyword evidence="2" id="KW-1185">Reference proteome</keyword>
<organism evidence="1 2">
    <name type="scientific">Catellatospora chokoriensis</name>
    <dbReference type="NCBI Taxonomy" id="310353"/>
    <lineage>
        <taxon>Bacteria</taxon>
        <taxon>Bacillati</taxon>
        <taxon>Actinomycetota</taxon>
        <taxon>Actinomycetes</taxon>
        <taxon>Micromonosporales</taxon>
        <taxon>Micromonosporaceae</taxon>
        <taxon>Catellatospora</taxon>
    </lineage>
</organism>
<dbReference type="Proteomes" id="UP000619293">
    <property type="component" value="Unassembled WGS sequence"/>
</dbReference>
<proteinExistence type="predicted"/>
<accession>A0A8J3JV28</accession>
<sequence>MPSNSAADHLISRQLYRREIAPLTFEPHEWELLTRLPARVMIAATSAEPDSDRRTVDEGLAGINAIAAGADVDSELVKAIVGAIYAEADPDPPAAEQFRDPHAAITEVLVSCRAAAIVLDARATPSDGQAYRHWLAAIADQVCGAARSGGLLGIGGTTRSPAEQRFLADLLDALRNV</sequence>
<gene>
    <name evidence="1" type="ORF">Cch02nite_24980</name>
</gene>
<protein>
    <submittedName>
        <fullName evidence="1">Uncharacterized protein</fullName>
    </submittedName>
</protein>